<dbReference type="EMBL" id="AP021861">
    <property type="protein sequence ID" value="BBO35279.1"/>
    <property type="molecule type" value="Genomic_DNA"/>
</dbReference>
<protein>
    <submittedName>
        <fullName evidence="1">Uncharacterized protein</fullName>
    </submittedName>
</protein>
<reference evidence="2" key="1">
    <citation type="submission" date="2019-10" db="EMBL/GenBank/DDBJ databases">
        <title>Lacipirellula parvula gen. nov., sp. nov., representing a lineage of planctomycetes widespread in freshwater anoxic habitats, and description of the family Lacipirellulaceae.</title>
        <authorList>
            <person name="Dedysh S.N."/>
            <person name="Kulichevskaya I.S."/>
            <person name="Beletsky A.V."/>
            <person name="Rakitin A.L."/>
            <person name="Mardanov A.V."/>
            <person name="Ivanova A.A."/>
            <person name="Saltykova V.X."/>
            <person name="Rijpstra W.I.C."/>
            <person name="Sinninghe Damste J.S."/>
            <person name="Ravin N.V."/>
        </authorList>
    </citation>
    <scope>NUCLEOTIDE SEQUENCE [LARGE SCALE GENOMIC DNA]</scope>
    <source>
        <strain evidence="2">PX69</strain>
    </source>
</reference>
<evidence type="ECO:0000313" key="2">
    <source>
        <dbReference type="Proteomes" id="UP000326837"/>
    </source>
</evidence>
<organism evidence="1 2">
    <name type="scientific">Lacipirellula parvula</name>
    <dbReference type="NCBI Taxonomy" id="2650471"/>
    <lineage>
        <taxon>Bacteria</taxon>
        <taxon>Pseudomonadati</taxon>
        <taxon>Planctomycetota</taxon>
        <taxon>Planctomycetia</taxon>
        <taxon>Pirellulales</taxon>
        <taxon>Lacipirellulaceae</taxon>
        <taxon>Lacipirellula</taxon>
    </lineage>
</organism>
<sequence>MADFIEKLYDAFRPYRLGTAIDGCEHCLIAGMSDELIATPLRQLTEEQLSLFSLKAMTTWGTEQDFKHFLPRLLELAYIDPLEMTWLESLFGKLKLAGWEYWSARERQAIESYLSHWWTATLAQPRQYQFDEIAGLVLCAIARTGIKIQPFLDQWIQDDSQAALDRLCIFLHFNYDALRKSRPRLSSAFESPESEAVVAWLQSDVKERLRRDASRIEEDLADVSWMIDCY</sequence>
<proteinExistence type="predicted"/>
<accession>A0A5K7XPI1</accession>
<dbReference type="AlphaFoldDB" id="A0A5K7XPI1"/>
<evidence type="ECO:0000313" key="1">
    <source>
        <dbReference type="EMBL" id="BBO35279.1"/>
    </source>
</evidence>
<name>A0A5K7XPI1_9BACT</name>
<dbReference type="KEGG" id="lpav:PLANPX_4891"/>
<keyword evidence="2" id="KW-1185">Reference proteome</keyword>
<dbReference type="Proteomes" id="UP000326837">
    <property type="component" value="Chromosome"/>
</dbReference>
<gene>
    <name evidence="1" type="ORF">PLANPX_4891</name>
</gene>